<dbReference type="EMBL" id="JAADJZ010000002">
    <property type="protein sequence ID" value="KAF2877334.1"/>
    <property type="molecule type" value="Genomic_DNA"/>
</dbReference>
<dbReference type="Proteomes" id="UP000481861">
    <property type="component" value="Unassembled WGS sequence"/>
</dbReference>
<feature type="non-terminal residue" evidence="2">
    <location>
        <position position="239"/>
    </location>
</feature>
<feature type="domain" description="Heterokaryon incompatibility" evidence="1">
    <location>
        <begin position="22"/>
        <end position="105"/>
    </location>
</feature>
<dbReference type="AlphaFoldDB" id="A0A7C8IE18"/>
<keyword evidence="3" id="KW-1185">Reference proteome</keyword>
<gene>
    <name evidence="2" type="ORF">BDV95DRAFT_482192</name>
</gene>
<evidence type="ECO:0000313" key="3">
    <source>
        <dbReference type="Proteomes" id="UP000481861"/>
    </source>
</evidence>
<dbReference type="PANTHER" id="PTHR10622">
    <property type="entry name" value="HET DOMAIN-CONTAINING PROTEIN"/>
    <property type="match status" value="1"/>
</dbReference>
<evidence type="ECO:0000313" key="2">
    <source>
        <dbReference type="EMBL" id="KAF2877334.1"/>
    </source>
</evidence>
<dbReference type="OrthoDB" id="674604at2759"/>
<proteinExistence type="predicted"/>
<sequence>MRLLNIKTRRLEEFFGDTTPPYAILSHTWGRDEVTFQDLSREEHKLRHGYKKIEGCCQAAAEQRLSYVWVDTCCIDKSSSAELSEAINSMFKWYETSTVCFIYMEDLPTGTDPFSLTSAFRQSRWWTRGWTLQELLAPRHIIFFDSIWNRQIRYELITEITGIPSAVLVKELPLSQVSAACKFAWASQRVTTRVEDKSYCLMGLMGVNMPLLYGEGDKAFVRLQEAVISSSDDISLLAW</sequence>
<protein>
    <submittedName>
        <fullName evidence="2">Heterokaryon incompatibility protein-domain-containing protein</fullName>
    </submittedName>
</protein>
<dbReference type="PANTHER" id="PTHR10622:SF10">
    <property type="entry name" value="HET DOMAIN-CONTAINING PROTEIN"/>
    <property type="match status" value="1"/>
</dbReference>
<comment type="caution">
    <text evidence="2">The sequence shown here is derived from an EMBL/GenBank/DDBJ whole genome shotgun (WGS) entry which is preliminary data.</text>
</comment>
<evidence type="ECO:0000259" key="1">
    <source>
        <dbReference type="Pfam" id="PF06985"/>
    </source>
</evidence>
<name>A0A7C8IE18_9PLEO</name>
<dbReference type="InterPro" id="IPR010730">
    <property type="entry name" value="HET"/>
</dbReference>
<accession>A0A7C8IE18</accession>
<organism evidence="2 3">
    <name type="scientific">Massariosphaeria phaeospora</name>
    <dbReference type="NCBI Taxonomy" id="100035"/>
    <lineage>
        <taxon>Eukaryota</taxon>
        <taxon>Fungi</taxon>
        <taxon>Dikarya</taxon>
        <taxon>Ascomycota</taxon>
        <taxon>Pezizomycotina</taxon>
        <taxon>Dothideomycetes</taxon>
        <taxon>Pleosporomycetidae</taxon>
        <taxon>Pleosporales</taxon>
        <taxon>Pleosporales incertae sedis</taxon>
        <taxon>Massariosphaeria</taxon>
    </lineage>
</organism>
<reference evidence="2 3" key="1">
    <citation type="submission" date="2020-01" db="EMBL/GenBank/DDBJ databases">
        <authorList>
            <consortium name="DOE Joint Genome Institute"/>
            <person name="Haridas S."/>
            <person name="Albert R."/>
            <person name="Binder M."/>
            <person name="Bloem J."/>
            <person name="Labutti K."/>
            <person name="Salamov A."/>
            <person name="Andreopoulos B."/>
            <person name="Baker S.E."/>
            <person name="Barry K."/>
            <person name="Bills G."/>
            <person name="Bluhm B.H."/>
            <person name="Cannon C."/>
            <person name="Castanera R."/>
            <person name="Culley D.E."/>
            <person name="Daum C."/>
            <person name="Ezra D."/>
            <person name="Gonzalez J.B."/>
            <person name="Henrissat B."/>
            <person name="Kuo A."/>
            <person name="Liang C."/>
            <person name="Lipzen A."/>
            <person name="Lutzoni F."/>
            <person name="Magnuson J."/>
            <person name="Mondo S."/>
            <person name="Nolan M."/>
            <person name="Ohm R."/>
            <person name="Pangilinan J."/>
            <person name="Park H.-J.H."/>
            <person name="Ramirez L."/>
            <person name="Alfaro M."/>
            <person name="Sun H."/>
            <person name="Tritt A."/>
            <person name="Yoshinaga Y."/>
            <person name="Zwiers L.-H.L."/>
            <person name="Turgeon B.G."/>
            <person name="Goodwin S.B."/>
            <person name="Spatafora J.W."/>
            <person name="Crous P.W."/>
            <person name="Grigoriev I.V."/>
        </authorList>
    </citation>
    <scope>NUCLEOTIDE SEQUENCE [LARGE SCALE GENOMIC DNA]</scope>
    <source>
        <strain evidence="2 3">CBS 611.86</strain>
    </source>
</reference>
<dbReference type="Pfam" id="PF06985">
    <property type="entry name" value="HET"/>
    <property type="match status" value="1"/>
</dbReference>